<evidence type="ECO:0000259" key="2">
    <source>
        <dbReference type="Pfam" id="PF18791"/>
    </source>
</evidence>
<feature type="domain" description="COI1 F-box" evidence="1">
    <location>
        <begin position="33"/>
        <end position="66"/>
    </location>
</feature>
<accession>A0AAD5NF64</accession>
<dbReference type="InterPro" id="IPR041101">
    <property type="entry name" value="Transp_inhibit"/>
</dbReference>
<dbReference type="AlphaFoldDB" id="A0AAD5NF64"/>
<dbReference type="Pfam" id="PF18791">
    <property type="entry name" value="Transp_inhibit"/>
    <property type="match status" value="1"/>
</dbReference>
<dbReference type="Pfam" id="PF18511">
    <property type="entry name" value="F-box_5"/>
    <property type="match status" value="1"/>
</dbReference>
<proteinExistence type="predicted"/>
<dbReference type="EMBL" id="JAJSOW010000107">
    <property type="protein sequence ID" value="KAI9156300.1"/>
    <property type="molecule type" value="Genomic_DNA"/>
</dbReference>
<reference evidence="3" key="2">
    <citation type="submission" date="2023-02" db="EMBL/GenBank/DDBJ databases">
        <authorList>
            <person name="Swenson N.G."/>
            <person name="Wegrzyn J.L."/>
            <person name="Mcevoy S.L."/>
        </authorList>
    </citation>
    <scope>NUCLEOTIDE SEQUENCE</scope>
    <source>
        <strain evidence="3">91603</strain>
        <tissue evidence="3">Leaf</tissue>
    </source>
</reference>
<dbReference type="InterPro" id="IPR041567">
    <property type="entry name" value="COI1_F-box"/>
</dbReference>
<protein>
    <submittedName>
        <fullName evidence="3">Uncharacterized protein</fullName>
    </submittedName>
</protein>
<reference evidence="3" key="1">
    <citation type="journal article" date="2022" name="Plant J.">
        <title>Strategies of tolerance reflected in two North American maple genomes.</title>
        <authorList>
            <person name="McEvoy S.L."/>
            <person name="Sezen U.U."/>
            <person name="Trouern-Trend A."/>
            <person name="McMahon S.M."/>
            <person name="Schaberg P.G."/>
            <person name="Yang J."/>
            <person name="Wegrzyn J.L."/>
            <person name="Swenson N.G."/>
        </authorList>
    </citation>
    <scope>NUCLEOTIDE SEQUENCE</scope>
    <source>
        <strain evidence="3">91603</strain>
    </source>
</reference>
<keyword evidence="4" id="KW-1185">Reference proteome</keyword>
<evidence type="ECO:0000313" key="3">
    <source>
        <dbReference type="EMBL" id="KAI9156300.1"/>
    </source>
</evidence>
<dbReference type="InterPro" id="IPR032675">
    <property type="entry name" value="LRR_dom_sf"/>
</dbReference>
<feature type="domain" description="Transport inhibitor response 1" evidence="2">
    <location>
        <begin position="88"/>
        <end position="133"/>
    </location>
</feature>
<dbReference type="Proteomes" id="UP001064489">
    <property type="component" value="Chromosome 12"/>
</dbReference>
<dbReference type="Gene3D" id="3.80.10.10">
    <property type="entry name" value="Ribonuclease Inhibitor"/>
    <property type="match status" value="1"/>
</dbReference>
<gene>
    <name evidence="3" type="ORF">LWI28_004035</name>
</gene>
<organism evidence="3 4">
    <name type="scientific">Acer negundo</name>
    <name type="common">Box elder</name>
    <dbReference type="NCBI Taxonomy" id="4023"/>
    <lineage>
        <taxon>Eukaryota</taxon>
        <taxon>Viridiplantae</taxon>
        <taxon>Streptophyta</taxon>
        <taxon>Embryophyta</taxon>
        <taxon>Tracheophyta</taxon>
        <taxon>Spermatophyta</taxon>
        <taxon>Magnoliopsida</taxon>
        <taxon>eudicotyledons</taxon>
        <taxon>Gunneridae</taxon>
        <taxon>Pentapetalae</taxon>
        <taxon>rosids</taxon>
        <taxon>malvids</taxon>
        <taxon>Sapindales</taxon>
        <taxon>Sapindaceae</taxon>
        <taxon>Hippocastanoideae</taxon>
        <taxon>Acereae</taxon>
        <taxon>Acer</taxon>
    </lineage>
</organism>
<evidence type="ECO:0000313" key="4">
    <source>
        <dbReference type="Proteomes" id="UP001064489"/>
    </source>
</evidence>
<name>A0AAD5NF64_ACENE</name>
<evidence type="ECO:0000259" key="1">
    <source>
        <dbReference type="Pfam" id="PF18511"/>
    </source>
</evidence>
<dbReference type="Gene3D" id="1.20.1280.50">
    <property type="match status" value="1"/>
</dbReference>
<comment type="caution">
    <text evidence="3">The sequence shown here is derived from an EMBL/GenBank/DDBJ whole genome shotgun (WGS) entry which is preliminary data.</text>
</comment>
<sequence>MNVVRKIDHHKELISNVRVAFALALLARIPSREVLENVFRFLTSRHNQNAASLVCKSWCRAEALTQSKLFIGNYYTVSLTRVIGRFSQVRSVVLKGKPRFVDLNLMPPTWGALFGLWALSMTKFYLWLEKVCLKHMSVTDGDLALFAESFLGFKELMLVCCDGFGTSGD</sequence>
<dbReference type="CDD" id="cd22159">
    <property type="entry name" value="F-box_AtTIR1-like"/>
    <property type="match status" value="1"/>
</dbReference>